<name>A0A2C1LPE6_BACCE</name>
<protein>
    <submittedName>
        <fullName evidence="1">Uncharacterized protein</fullName>
    </submittedName>
</protein>
<gene>
    <name evidence="1" type="ORF">COK05_14745</name>
</gene>
<dbReference type="EMBL" id="NVAP01000032">
    <property type="protein sequence ID" value="PFQ45236.1"/>
    <property type="molecule type" value="Genomic_DNA"/>
</dbReference>
<dbReference type="AlphaFoldDB" id="A0A2C1LPE6"/>
<dbReference type="Proteomes" id="UP000224386">
    <property type="component" value="Unassembled WGS sequence"/>
</dbReference>
<evidence type="ECO:0000313" key="1">
    <source>
        <dbReference type="EMBL" id="PFQ45236.1"/>
    </source>
</evidence>
<proteinExistence type="predicted"/>
<sequence>MCHIKNKFNERRINIGSTCINDFHILLISIDGTLTEKGFRLFYIVILYLGENLLPLLLEKQKELVGIPTRGTETILGMRGHYERKPN</sequence>
<organism evidence="1 2">
    <name type="scientific">Bacillus cereus</name>
    <dbReference type="NCBI Taxonomy" id="1396"/>
    <lineage>
        <taxon>Bacteria</taxon>
        <taxon>Bacillati</taxon>
        <taxon>Bacillota</taxon>
        <taxon>Bacilli</taxon>
        <taxon>Bacillales</taxon>
        <taxon>Bacillaceae</taxon>
        <taxon>Bacillus</taxon>
        <taxon>Bacillus cereus group</taxon>
    </lineage>
</organism>
<evidence type="ECO:0000313" key="2">
    <source>
        <dbReference type="Proteomes" id="UP000224386"/>
    </source>
</evidence>
<accession>A0A2C1LPE6</accession>
<comment type="caution">
    <text evidence="1">The sequence shown here is derived from an EMBL/GenBank/DDBJ whole genome shotgun (WGS) entry which is preliminary data.</text>
</comment>
<reference evidence="1 2" key="1">
    <citation type="submission" date="2017-09" db="EMBL/GenBank/DDBJ databases">
        <title>Large-scale bioinformatics analysis of Bacillus genomes uncovers conserved roles of natural products in bacterial physiology.</title>
        <authorList>
            <consortium name="Agbiome Team Llc"/>
            <person name="Bleich R.M."/>
            <person name="Grubbs K.J."/>
            <person name="Santa Maria K.C."/>
            <person name="Allen S.E."/>
            <person name="Farag S."/>
            <person name="Shank E.A."/>
            <person name="Bowers A."/>
        </authorList>
    </citation>
    <scope>NUCLEOTIDE SEQUENCE [LARGE SCALE GENOMIC DNA]</scope>
    <source>
        <strain evidence="1 2">AFS070861</strain>
    </source>
</reference>